<feature type="domain" description="N-terminal" evidence="1">
    <location>
        <begin position="14"/>
        <end position="120"/>
    </location>
</feature>
<dbReference type="GO" id="GO:0003697">
    <property type="term" value="F:single-stranded DNA binding"/>
    <property type="evidence" value="ECO:0007669"/>
    <property type="project" value="InterPro"/>
</dbReference>
<gene>
    <name evidence="2" type="ORF">MCBB_1671</name>
</gene>
<dbReference type="GeneID" id="30412509"/>
<dbReference type="Proteomes" id="UP000094707">
    <property type="component" value="Chromosome I"/>
</dbReference>
<evidence type="ECO:0000313" key="2">
    <source>
        <dbReference type="EMBL" id="SCG86226.1"/>
    </source>
</evidence>
<organism evidence="2 3">
    <name type="scientific">Methanobacterium congolense</name>
    <dbReference type="NCBI Taxonomy" id="118062"/>
    <lineage>
        <taxon>Archaea</taxon>
        <taxon>Methanobacteriati</taxon>
        <taxon>Methanobacteriota</taxon>
        <taxon>Methanomada group</taxon>
        <taxon>Methanobacteria</taxon>
        <taxon>Methanobacteriales</taxon>
        <taxon>Methanobacteriaceae</taxon>
        <taxon>Methanobacterium</taxon>
    </lineage>
</organism>
<evidence type="ECO:0000259" key="1">
    <source>
        <dbReference type="Pfam" id="PF08401"/>
    </source>
</evidence>
<name>A0A1D3L3S8_9EURY</name>
<dbReference type="Pfam" id="PF08401">
    <property type="entry name" value="ArdcN"/>
    <property type="match status" value="1"/>
</dbReference>
<evidence type="ECO:0000313" key="3">
    <source>
        <dbReference type="Proteomes" id="UP000094707"/>
    </source>
</evidence>
<dbReference type="KEGG" id="mcub:MCBB_1671"/>
<reference evidence="2 3" key="1">
    <citation type="submission" date="2016-08" db="EMBL/GenBank/DDBJ databases">
        <authorList>
            <person name="Seilhamer J.J."/>
        </authorList>
    </citation>
    <scope>NUCLEOTIDE SEQUENCE [LARGE SCALE GENOMIC DNA]</scope>
    <source>
        <strain evidence="2">Buetzberg</strain>
    </source>
</reference>
<dbReference type="OrthoDB" id="336062at2157"/>
<keyword evidence="3" id="KW-1185">Reference proteome</keyword>
<dbReference type="RefSeq" id="WP_071907306.1">
    <property type="nucleotide sequence ID" value="NZ_LT607756.1"/>
</dbReference>
<protein>
    <recommendedName>
        <fullName evidence="1">N-terminal domain-containing protein</fullName>
    </recommendedName>
</protein>
<dbReference type="AlphaFoldDB" id="A0A1D3L3S8"/>
<accession>A0A1D3L3S8</accession>
<dbReference type="PATRIC" id="fig|129848.4.peg.1711"/>
<sequence>MLDIPNELKGKELTAFLVEQRDKLVDSVCQDPAELERFVELWDNSLDMHDYSFNNLILAWLQYPKVSMLAGFRKWVSLGRRVRKGEKAIKVLAPLTRKIKDNDSEEENFIITGWRYVNVFDVNQTEGDELQFGHSDKITGDISFDKLKAISPLPVIVEYSGTSNGNITAKRILVAPKDNEAAMVATLIHEIAHYKLDHIESELDKETKEVESETVSYIVTSYLGLKNEKSKYYVGSWNGSGDKLQGRGKKIISVAESIIKDINSLN</sequence>
<proteinExistence type="predicted"/>
<dbReference type="EMBL" id="LT607756">
    <property type="protein sequence ID" value="SCG86226.1"/>
    <property type="molecule type" value="Genomic_DNA"/>
</dbReference>
<dbReference type="InterPro" id="IPR013610">
    <property type="entry name" value="ArdC_N"/>
</dbReference>